<dbReference type="PROSITE" id="PS51782">
    <property type="entry name" value="LYSM"/>
    <property type="match status" value="1"/>
</dbReference>
<accession>A0ABT6BPM5</accession>
<name>A0ABT6BPM5_9BACT</name>
<dbReference type="Gene3D" id="3.10.350.10">
    <property type="entry name" value="LysM domain"/>
    <property type="match status" value="1"/>
</dbReference>
<dbReference type="Gene3D" id="2.40.40.10">
    <property type="entry name" value="RlpA-like domain"/>
    <property type="match status" value="1"/>
</dbReference>
<dbReference type="InterPro" id="IPR018392">
    <property type="entry name" value="LysM"/>
</dbReference>
<evidence type="ECO:0000313" key="3">
    <source>
        <dbReference type="Proteomes" id="UP001321344"/>
    </source>
</evidence>
<dbReference type="CDD" id="cd00118">
    <property type="entry name" value="LysM"/>
    <property type="match status" value="1"/>
</dbReference>
<gene>
    <name evidence="2" type="ORF">PQG43_09545</name>
</gene>
<evidence type="ECO:0000313" key="2">
    <source>
        <dbReference type="EMBL" id="MDF5691108.1"/>
    </source>
</evidence>
<dbReference type="SMART" id="SM00257">
    <property type="entry name" value="LysM"/>
    <property type="match status" value="2"/>
</dbReference>
<protein>
    <submittedName>
        <fullName evidence="2">LysM peptidoglycan-binding domain-containing protein</fullName>
    </submittedName>
</protein>
<dbReference type="InterPro" id="IPR036779">
    <property type="entry name" value="LysM_dom_sf"/>
</dbReference>
<dbReference type="InterPro" id="IPR036908">
    <property type="entry name" value="RlpA-like_sf"/>
</dbReference>
<feature type="domain" description="LysM" evidence="1">
    <location>
        <begin position="124"/>
        <end position="167"/>
    </location>
</feature>
<proteinExistence type="predicted"/>
<comment type="caution">
    <text evidence="2">The sequence shown here is derived from an EMBL/GenBank/DDBJ whole genome shotgun (WGS) entry which is preliminary data.</text>
</comment>
<organism evidence="2 3">
    <name type="scientific">Aquirufa aurantiipilula</name>
    <dbReference type="NCBI Taxonomy" id="2696561"/>
    <lineage>
        <taxon>Bacteria</taxon>
        <taxon>Pseudomonadati</taxon>
        <taxon>Bacteroidota</taxon>
        <taxon>Cytophagia</taxon>
        <taxon>Cytophagales</taxon>
        <taxon>Flectobacillaceae</taxon>
        <taxon>Aquirufa</taxon>
    </lineage>
</organism>
<dbReference type="Proteomes" id="UP001321344">
    <property type="component" value="Unassembled WGS sequence"/>
</dbReference>
<evidence type="ECO:0000259" key="1">
    <source>
        <dbReference type="PROSITE" id="PS51782"/>
    </source>
</evidence>
<keyword evidence="3" id="KW-1185">Reference proteome</keyword>
<dbReference type="EMBL" id="JARJOW010000006">
    <property type="protein sequence ID" value="MDF5691108.1"/>
    <property type="molecule type" value="Genomic_DNA"/>
</dbReference>
<dbReference type="Pfam" id="PF01476">
    <property type="entry name" value="LysM"/>
    <property type="match status" value="2"/>
</dbReference>
<dbReference type="RefSeq" id="WP_223144202.1">
    <property type="nucleotide sequence ID" value="NZ_CBCSDE010000012.1"/>
</dbReference>
<sequence>MNFKSSILYLFICLVISTQIKAITVDSLGLKKENNKTYIVFKVGPKQSLFSILRRYNLSLTEFKQVNPEISIPVKTGELVFLPLHYLEESPSILKTIDKPNETSVAPVANEKTVVEDGNKSDKGIHIVARRQGLLTIANMHQVTMAQIRKWNNLTSDRLQEGQRLIIAEPSAATSIDKSSLLPNKTEKIPATEAKIDMTLPAAKENPAAAASANPEGATTQEGIRKTIETGIAELIDVPDNSGKYLALHKSAPIGTLVLVKNLANNQSIWVKVIGRLPNTDNKVIIKLSPKAFERLNAVDKRIRAEISYLVQ</sequence>
<reference evidence="2 3" key="1">
    <citation type="submission" date="2023-03" db="EMBL/GenBank/DDBJ databases">
        <title>Genome sequencing of Aquirufa.</title>
        <authorList>
            <person name="Pitt A."/>
            <person name="Hahn M.W."/>
        </authorList>
    </citation>
    <scope>NUCLEOTIDE SEQUENCE [LARGE SCALE GENOMIC DNA]</scope>
    <source>
        <strain evidence="2 3">WAEICH-18A</strain>
    </source>
</reference>
<dbReference type="SUPFAM" id="SSF54106">
    <property type="entry name" value="LysM domain"/>
    <property type="match status" value="1"/>
</dbReference>